<evidence type="ECO:0000313" key="2">
    <source>
        <dbReference type="Proteomes" id="UP000033580"/>
    </source>
</evidence>
<dbReference type="PATRIC" id="fig|1441384.3.peg.1082"/>
<dbReference type="EMBL" id="LAOR01000002">
    <property type="protein sequence ID" value="KJW07882.1"/>
    <property type="molecule type" value="Genomic_DNA"/>
</dbReference>
<name>A0A0F3RNW3_ORITS</name>
<dbReference type="GO" id="GO:0016740">
    <property type="term" value="F:transferase activity"/>
    <property type="evidence" value="ECO:0007669"/>
    <property type="project" value="UniProtKB-KW"/>
</dbReference>
<protein>
    <submittedName>
        <fullName evidence="1">Aminoglycoside N (6')-acetyltransferase domain protein</fullName>
    </submittedName>
</protein>
<keyword evidence="1" id="KW-0808">Transferase</keyword>
<sequence>MNIAFQKASTSYIDAIFILLTEPHMIEFWDNSQEHKDDILNFIQGKTQTYFAETTQYWIGFIVIYNEVCV</sequence>
<comment type="caution">
    <text evidence="1">The sequence shown here is derived from an EMBL/GenBank/DDBJ whole genome shotgun (WGS) entry which is preliminary data.</text>
</comment>
<dbReference type="AlphaFoldDB" id="A0A0F3RNW3"/>
<accession>A0A0F3RNW3</accession>
<dbReference type="Proteomes" id="UP000033580">
    <property type="component" value="Unassembled WGS sequence"/>
</dbReference>
<reference evidence="1 2" key="1">
    <citation type="submission" date="2015-01" db="EMBL/GenBank/DDBJ databases">
        <title>Genome Sequencing of Rickettsiales.</title>
        <authorList>
            <person name="Daugherty S.C."/>
            <person name="Su Q."/>
            <person name="Abolude K."/>
            <person name="Beier-Sexton M."/>
            <person name="Carlyon J.A."/>
            <person name="Carter R."/>
            <person name="Day N.P."/>
            <person name="Dumler S.J."/>
            <person name="Dyachenko V."/>
            <person name="Godinez A."/>
            <person name="Kurtti T.J."/>
            <person name="Lichay M."/>
            <person name="Mullins K.E."/>
            <person name="Ott S."/>
            <person name="Pappas-Brown V."/>
            <person name="Paris D.H."/>
            <person name="Patel P."/>
            <person name="Richards A.L."/>
            <person name="Sadzewicz L."/>
            <person name="Sears K."/>
            <person name="Seidman D."/>
            <person name="Sengamalay N."/>
            <person name="Stenos J."/>
            <person name="Tallon L.J."/>
            <person name="Vincent G."/>
            <person name="Fraser C.M."/>
            <person name="Munderloh U."/>
            <person name="Dunning-Hotopp J.C."/>
        </authorList>
    </citation>
    <scope>NUCLEOTIDE SEQUENCE [LARGE SCALE GENOMIC DNA]</scope>
    <source>
        <strain evidence="1 2">UT144</strain>
    </source>
</reference>
<gene>
    <name evidence="1" type="primary">aacA4</name>
    <name evidence="1" type="ORF">OTUT144_0052</name>
</gene>
<evidence type="ECO:0000313" key="1">
    <source>
        <dbReference type="EMBL" id="KJW07882.1"/>
    </source>
</evidence>
<organism evidence="1 2">
    <name type="scientific">Orientia tsutsugamushi str. UT144</name>
    <dbReference type="NCBI Taxonomy" id="1441384"/>
    <lineage>
        <taxon>Bacteria</taxon>
        <taxon>Pseudomonadati</taxon>
        <taxon>Pseudomonadota</taxon>
        <taxon>Alphaproteobacteria</taxon>
        <taxon>Rickettsiales</taxon>
        <taxon>Rickettsiaceae</taxon>
        <taxon>Rickettsieae</taxon>
        <taxon>Orientia</taxon>
    </lineage>
</organism>
<proteinExistence type="predicted"/>